<reference evidence="3 4" key="1">
    <citation type="submission" date="2014-04" db="EMBL/GenBank/DDBJ databases">
        <title>Evolutionary Origins and Diversification of the Mycorrhizal Mutualists.</title>
        <authorList>
            <consortium name="DOE Joint Genome Institute"/>
            <consortium name="Mycorrhizal Genomics Consortium"/>
            <person name="Kohler A."/>
            <person name="Kuo A."/>
            <person name="Nagy L.G."/>
            <person name="Floudas D."/>
            <person name="Copeland A."/>
            <person name="Barry K.W."/>
            <person name="Cichocki N."/>
            <person name="Veneault-Fourrey C."/>
            <person name="LaButti K."/>
            <person name="Lindquist E.A."/>
            <person name="Lipzen A."/>
            <person name="Lundell T."/>
            <person name="Morin E."/>
            <person name="Murat C."/>
            <person name="Riley R."/>
            <person name="Ohm R."/>
            <person name="Sun H."/>
            <person name="Tunlid A."/>
            <person name="Henrissat B."/>
            <person name="Grigoriev I.V."/>
            <person name="Hibbett D.S."/>
            <person name="Martin F."/>
        </authorList>
    </citation>
    <scope>NUCLEOTIDE SEQUENCE [LARGE SCALE GENOMIC DNA]</scope>
    <source>
        <strain evidence="3 4">FD-317 M1</strain>
    </source>
</reference>
<feature type="signal peptide" evidence="2">
    <location>
        <begin position="1"/>
        <end position="18"/>
    </location>
</feature>
<evidence type="ECO:0000313" key="3">
    <source>
        <dbReference type="EMBL" id="KIK62424.1"/>
    </source>
</evidence>
<proteinExistence type="predicted"/>
<keyword evidence="2" id="KW-0732">Signal</keyword>
<dbReference type="EMBL" id="KN834767">
    <property type="protein sequence ID" value="KIK62424.1"/>
    <property type="molecule type" value="Genomic_DNA"/>
</dbReference>
<dbReference type="AlphaFoldDB" id="A0A0D0CIC0"/>
<dbReference type="HOGENOM" id="CLU_116397_0_0_1"/>
<organism evidence="3 4">
    <name type="scientific">Collybiopsis luxurians FD-317 M1</name>
    <dbReference type="NCBI Taxonomy" id="944289"/>
    <lineage>
        <taxon>Eukaryota</taxon>
        <taxon>Fungi</taxon>
        <taxon>Dikarya</taxon>
        <taxon>Basidiomycota</taxon>
        <taxon>Agaricomycotina</taxon>
        <taxon>Agaricomycetes</taxon>
        <taxon>Agaricomycetidae</taxon>
        <taxon>Agaricales</taxon>
        <taxon>Marasmiineae</taxon>
        <taxon>Omphalotaceae</taxon>
        <taxon>Collybiopsis</taxon>
        <taxon>Collybiopsis luxurians</taxon>
    </lineage>
</organism>
<name>A0A0D0CIC0_9AGAR</name>
<evidence type="ECO:0000313" key="4">
    <source>
        <dbReference type="Proteomes" id="UP000053593"/>
    </source>
</evidence>
<protein>
    <submittedName>
        <fullName evidence="3">Uncharacterized protein</fullName>
    </submittedName>
</protein>
<accession>A0A0D0CIC0</accession>
<feature type="compositionally biased region" description="Low complexity" evidence="1">
    <location>
        <begin position="64"/>
        <end position="78"/>
    </location>
</feature>
<sequence>MRVFIFSFLSFLFALVYAQTETQTVEDANGNTVVEVISENRQGLFTTATITTILAGAATTLTSTSTTSTTSTTATTLQQGGGVVGQPAPTPNGDPHGPTPYTYTTVIGGVTTAVEAIFTPSFTTPVATPAPATGTILDYSSWLAQFGATSSASSASRVSLNLSGLGQVMVTMAAGIVMGGLAILS</sequence>
<dbReference type="Proteomes" id="UP000053593">
    <property type="component" value="Unassembled WGS sequence"/>
</dbReference>
<feature type="chain" id="PRO_5002207956" evidence="2">
    <location>
        <begin position="19"/>
        <end position="185"/>
    </location>
</feature>
<gene>
    <name evidence="3" type="ORF">GYMLUDRAFT_242602</name>
</gene>
<evidence type="ECO:0000256" key="2">
    <source>
        <dbReference type="SAM" id="SignalP"/>
    </source>
</evidence>
<feature type="region of interest" description="Disordered" evidence="1">
    <location>
        <begin position="64"/>
        <end position="95"/>
    </location>
</feature>
<evidence type="ECO:0000256" key="1">
    <source>
        <dbReference type="SAM" id="MobiDB-lite"/>
    </source>
</evidence>
<keyword evidence="4" id="KW-1185">Reference proteome</keyword>